<dbReference type="GO" id="GO:0000160">
    <property type="term" value="P:phosphorelay signal transduction system"/>
    <property type="evidence" value="ECO:0007669"/>
    <property type="project" value="InterPro"/>
</dbReference>
<accession>A0A6L5X5B0</accession>
<dbReference type="SMART" id="SM00421">
    <property type="entry name" value="HTH_LUXR"/>
    <property type="match status" value="1"/>
</dbReference>
<dbReference type="PANTHER" id="PTHR43214">
    <property type="entry name" value="TWO-COMPONENT RESPONSE REGULATOR"/>
    <property type="match status" value="1"/>
</dbReference>
<evidence type="ECO:0000256" key="1">
    <source>
        <dbReference type="ARBA" id="ARBA00018672"/>
    </source>
</evidence>
<organism evidence="9 10">
    <name type="scientific">Porcincola intestinalis</name>
    <dbReference type="NCBI Taxonomy" id="2606632"/>
    <lineage>
        <taxon>Bacteria</taxon>
        <taxon>Bacillati</taxon>
        <taxon>Bacillota</taxon>
        <taxon>Clostridia</taxon>
        <taxon>Lachnospirales</taxon>
        <taxon>Lachnospiraceae</taxon>
        <taxon>Porcincola</taxon>
    </lineage>
</organism>
<evidence type="ECO:0000256" key="5">
    <source>
        <dbReference type="ARBA" id="ARBA00024867"/>
    </source>
</evidence>
<dbReference type="Gene3D" id="1.10.10.10">
    <property type="entry name" value="Winged helix-like DNA-binding domain superfamily/Winged helix DNA-binding domain"/>
    <property type="match status" value="1"/>
</dbReference>
<comment type="function">
    <text evidence="5">May play the central regulatory role in sporulation. It may be an element of the effector pathway responsible for the activation of sporulation genes in response to nutritional stress. Spo0A may act in concert with spo0H (a sigma factor) to control the expression of some genes that are critical to the sporulation process.</text>
</comment>
<dbReference type="GO" id="GO:0003677">
    <property type="term" value="F:DNA binding"/>
    <property type="evidence" value="ECO:0007669"/>
    <property type="project" value="UniProtKB-KW"/>
</dbReference>
<protein>
    <recommendedName>
        <fullName evidence="1">Stage 0 sporulation protein A homolog</fullName>
    </recommendedName>
</protein>
<evidence type="ECO:0000259" key="8">
    <source>
        <dbReference type="PROSITE" id="PS50110"/>
    </source>
</evidence>
<reference evidence="9 10" key="1">
    <citation type="submission" date="2019-08" db="EMBL/GenBank/DDBJ databases">
        <title>In-depth cultivation of the pig gut microbiome towards novel bacterial diversity and tailored functional studies.</title>
        <authorList>
            <person name="Wylensek D."/>
            <person name="Hitch T.C.A."/>
            <person name="Clavel T."/>
        </authorList>
    </citation>
    <scope>NUCLEOTIDE SEQUENCE [LARGE SCALE GENOMIC DNA]</scope>
    <source>
        <strain evidence="9 10">Oil+RF-744-WCA-WT-11</strain>
    </source>
</reference>
<dbReference type="InterPro" id="IPR036388">
    <property type="entry name" value="WH-like_DNA-bd_sf"/>
</dbReference>
<name>A0A6L5X5B0_9FIRM</name>
<evidence type="ECO:0000313" key="10">
    <source>
        <dbReference type="Proteomes" id="UP000481852"/>
    </source>
</evidence>
<feature type="modified residue" description="4-aspartylphosphate" evidence="6">
    <location>
        <position position="55"/>
    </location>
</feature>
<dbReference type="InterPro" id="IPR001789">
    <property type="entry name" value="Sig_transdc_resp-reg_receiver"/>
</dbReference>
<dbReference type="Proteomes" id="UP000481852">
    <property type="component" value="Unassembled WGS sequence"/>
</dbReference>
<dbReference type="GO" id="GO:0006355">
    <property type="term" value="P:regulation of DNA-templated transcription"/>
    <property type="evidence" value="ECO:0007669"/>
    <property type="project" value="InterPro"/>
</dbReference>
<keyword evidence="3" id="KW-0238">DNA-binding</keyword>
<dbReference type="InterPro" id="IPR039420">
    <property type="entry name" value="WalR-like"/>
</dbReference>
<evidence type="ECO:0000256" key="2">
    <source>
        <dbReference type="ARBA" id="ARBA00023015"/>
    </source>
</evidence>
<dbReference type="PRINTS" id="PR00038">
    <property type="entry name" value="HTHLUXR"/>
</dbReference>
<evidence type="ECO:0000259" key="7">
    <source>
        <dbReference type="PROSITE" id="PS50043"/>
    </source>
</evidence>
<dbReference type="RefSeq" id="WP_154523053.1">
    <property type="nucleotide sequence ID" value="NZ_VULZ01000002.1"/>
</dbReference>
<keyword evidence="10" id="KW-1185">Reference proteome</keyword>
<dbReference type="EMBL" id="VULZ01000002">
    <property type="protein sequence ID" value="MSS14054.1"/>
    <property type="molecule type" value="Genomic_DNA"/>
</dbReference>
<evidence type="ECO:0000313" key="9">
    <source>
        <dbReference type="EMBL" id="MSS14054.1"/>
    </source>
</evidence>
<dbReference type="PROSITE" id="PS50043">
    <property type="entry name" value="HTH_LUXR_2"/>
    <property type="match status" value="1"/>
</dbReference>
<dbReference type="Gene3D" id="3.40.50.2300">
    <property type="match status" value="1"/>
</dbReference>
<keyword evidence="6" id="KW-0597">Phosphoprotein</keyword>
<gene>
    <name evidence="9" type="ORF">FYJ35_03195</name>
</gene>
<dbReference type="SUPFAM" id="SSF46894">
    <property type="entry name" value="C-terminal effector domain of the bipartite response regulators"/>
    <property type="match status" value="1"/>
</dbReference>
<evidence type="ECO:0000256" key="3">
    <source>
        <dbReference type="ARBA" id="ARBA00023125"/>
    </source>
</evidence>
<keyword evidence="2" id="KW-0805">Transcription regulation</keyword>
<comment type="caution">
    <text evidence="9">The sequence shown here is derived from an EMBL/GenBank/DDBJ whole genome shotgun (WGS) entry which is preliminary data.</text>
</comment>
<dbReference type="InterPro" id="IPR011006">
    <property type="entry name" value="CheY-like_superfamily"/>
</dbReference>
<dbReference type="CDD" id="cd06170">
    <property type="entry name" value="LuxR_C_like"/>
    <property type="match status" value="1"/>
</dbReference>
<sequence length="212" mass="23517">MPYKVLIVDDQIMSRQLFESFVAASENYELAASVDTARVADIYCAGGRVDLVLMDVVMKDGSNGLDAAAQIRAVYPKVKIIIVTSMPDPTFLHRAKEIGVDAFWYKEVQEAPMLEIMDRVMAGETIFPDQPPVTNLGFARSTEFTERELEVLRVLAEGLTDKEIAARLHLSLSAVRYHVNNLISKTGQSSRTELAVNAVRSGITIPEVKKEE</sequence>
<dbReference type="SUPFAM" id="SSF52172">
    <property type="entry name" value="CheY-like"/>
    <property type="match status" value="1"/>
</dbReference>
<dbReference type="SMART" id="SM00448">
    <property type="entry name" value="REC"/>
    <property type="match status" value="1"/>
</dbReference>
<dbReference type="PROSITE" id="PS50110">
    <property type="entry name" value="RESPONSE_REGULATORY"/>
    <property type="match status" value="1"/>
</dbReference>
<dbReference type="InterPro" id="IPR016032">
    <property type="entry name" value="Sig_transdc_resp-reg_C-effctor"/>
</dbReference>
<dbReference type="AlphaFoldDB" id="A0A6L5X5B0"/>
<keyword evidence="4" id="KW-0804">Transcription</keyword>
<feature type="domain" description="HTH luxR-type" evidence="7">
    <location>
        <begin position="137"/>
        <end position="202"/>
    </location>
</feature>
<feature type="domain" description="Response regulatory" evidence="8">
    <location>
        <begin position="4"/>
        <end position="121"/>
    </location>
</feature>
<dbReference type="InterPro" id="IPR000792">
    <property type="entry name" value="Tscrpt_reg_LuxR_C"/>
</dbReference>
<dbReference type="Pfam" id="PF00196">
    <property type="entry name" value="GerE"/>
    <property type="match status" value="1"/>
</dbReference>
<dbReference type="Pfam" id="PF00072">
    <property type="entry name" value="Response_reg"/>
    <property type="match status" value="1"/>
</dbReference>
<evidence type="ECO:0000256" key="4">
    <source>
        <dbReference type="ARBA" id="ARBA00023163"/>
    </source>
</evidence>
<proteinExistence type="predicted"/>
<evidence type="ECO:0000256" key="6">
    <source>
        <dbReference type="PROSITE-ProRule" id="PRU00169"/>
    </source>
</evidence>